<evidence type="ECO:0000313" key="2">
    <source>
        <dbReference type="EMBL" id="MCE0482052.1"/>
    </source>
</evidence>
<keyword evidence="1" id="KW-0732">Signal</keyword>
<protein>
    <submittedName>
        <fullName evidence="2">Uncharacterized protein</fullName>
    </submittedName>
</protein>
<feature type="signal peptide" evidence="1">
    <location>
        <begin position="1"/>
        <end position="21"/>
    </location>
</feature>
<reference evidence="2 3" key="1">
    <citation type="journal article" date="2021" name="BMC Genomics">
        <title>Datura genome reveals duplications of psychoactive alkaloid biosynthetic genes and high mutation rate following tissue culture.</title>
        <authorList>
            <person name="Rajewski A."/>
            <person name="Carter-House D."/>
            <person name="Stajich J."/>
            <person name="Litt A."/>
        </authorList>
    </citation>
    <scope>NUCLEOTIDE SEQUENCE [LARGE SCALE GENOMIC DNA]</scope>
    <source>
        <strain evidence="2">AR-01</strain>
    </source>
</reference>
<organism evidence="2 3">
    <name type="scientific">Datura stramonium</name>
    <name type="common">Jimsonweed</name>
    <name type="synonym">Common thornapple</name>
    <dbReference type="NCBI Taxonomy" id="4076"/>
    <lineage>
        <taxon>Eukaryota</taxon>
        <taxon>Viridiplantae</taxon>
        <taxon>Streptophyta</taxon>
        <taxon>Embryophyta</taxon>
        <taxon>Tracheophyta</taxon>
        <taxon>Spermatophyta</taxon>
        <taxon>Magnoliopsida</taxon>
        <taxon>eudicotyledons</taxon>
        <taxon>Gunneridae</taxon>
        <taxon>Pentapetalae</taxon>
        <taxon>asterids</taxon>
        <taxon>lamiids</taxon>
        <taxon>Solanales</taxon>
        <taxon>Solanaceae</taxon>
        <taxon>Solanoideae</taxon>
        <taxon>Datureae</taxon>
        <taxon>Datura</taxon>
    </lineage>
</organism>
<proteinExistence type="predicted"/>
<keyword evidence="3" id="KW-1185">Reference proteome</keyword>
<feature type="chain" id="PRO_5045994519" evidence="1">
    <location>
        <begin position="22"/>
        <end position="131"/>
    </location>
</feature>
<comment type="caution">
    <text evidence="2">The sequence shown here is derived from an EMBL/GenBank/DDBJ whole genome shotgun (WGS) entry which is preliminary data.</text>
</comment>
<dbReference type="EMBL" id="JACEIK010005700">
    <property type="protein sequence ID" value="MCE0482052.1"/>
    <property type="molecule type" value="Genomic_DNA"/>
</dbReference>
<gene>
    <name evidence="2" type="ORF">HAX54_040431</name>
</gene>
<name>A0ABS8VNW2_DATST</name>
<dbReference type="Proteomes" id="UP000823775">
    <property type="component" value="Unassembled WGS sequence"/>
</dbReference>
<evidence type="ECO:0000256" key="1">
    <source>
        <dbReference type="SAM" id="SignalP"/>
    </source>
</evidence>
<evidence type="ECO:0000313" key="3">
    <source>
        <dbReference type="Proteomes" id="UP000823775"/>
    </source>
</evidence>
<sequence length="131" mass="14630">MEVRPWSVWLLLLLPSPAVNGERSVRVWVSGVRRRGGNGGPAFGWREKGCRERAALVACGRRKWGRESGAREEEERDPAALRRCRCLRRREGGEATGGYGGFGCCWWCGRPERRKREEGGAAAFGLGREGK</sequence>
<accession>A0ABS8VNW2</accession>